<keyword evidence="1 3" id="KW-0378">Hydrolase</keyword>
<dbReference type="InterPro" id="IPR029058">
    <property type="entry name" value="AB_hydrolase_fold"/>
</dbReference>
<proteinExistence type="predicted"/>
<sequence length="267" mass="29697">MDSPYKIPAAEPQMLPVGRGAQAREIPFIAQHPAKSAGPGLFWLSGFMSEMSSTKATAMAQWAAEHNISSTRFDYSGHGISQGRIEDGTIGRWIEEAEAVFSEVTSGPQIAIGSSMGGHIALLLLRKLMRERPAEAARIKALVLIAPAWDMTEELMWKRFSGEVRSEIMERGFFKQPSAYAEPYTITRRLIEEGREHLFARQPFDPGRPVVILQGLLDVDVPASHTRELTTFLTGDRVKLIEVADAEHRLSRPQDLDLLFSELGKLL</sequence>
<dbReference type="GO" id="GO:0016787">
    <property type="term" value="F:hydrolase activity"/>
    <property type="evidence" value="ECO:0007669"/>
    <property type="project" value="UniProtKB-KW"/>
</dbReference>
<reference evidence="4" key="1">
    <citation type="submission" date="2016-10" db="EMBL/GenBank/DDBJ databases">
        <authorList>
            <person name="Varghese N."/>
            <person name="Submissions S."/>
        </authorList>
    </citation>
    <scope>NUCLEOTIDE SEQUENCE [LARGE SCALE GENOMIC DNA]</scope>
    <source>
        <strain evidence="4">DSM 1565</strain>
    </source>
</reference>
<dbReference type="STRING" id="51670.SAMN04488557_0267"/>
<dbReference type="Gene3D" id="3.40.50.1820">
    <property type="entry name" value="alpha/beta hydrolase"/>
    <property type="match status" value="1"/>
</dbReference>
<gene>
    <name evidence="3" type="ORF">SAMN04488557_0267</name>
</gene>
<organism evidence="3 4">
    <name type="scientific">Hyphomicrobium facile</name>
    <dbReference type="NCBI Taxonomy" id="51670"/>
    <lineage>
        <taxon>Bacteria</taxon>
        <taxon>Pseudomonadati</taxon>
        <taxon>Pseudomonadota</taxon>
        <taxon>Alphaproteobacteria</taxon>
        <taxon>Hyphomicrobiales</taxon>
        <taxon>Hyphomicrobiaceae</taxon>
        <taxon>Hyphomicrobium</taxon>
    </lineage>
</organism>
<dbReference type="PANTHER" id="PTHR16138">
    <property type="entry name" value="MYCOPHENOLIC ACID ACYL-GLUCURONIDE ESTERASE, MITOCHONDRIAL"/>
    <property type="match status" value="1"/>
</dbReference>
<name>A0A1I7MUD3_9HYPH</name>
<dbReference type="AlphaFoldDB" id="A0A1I7MUD3"/>
<dbReference type="InterPro" id="IPR022742">
    <property type="entry name" value="Hydrolase_4"/>
</dbReference>
<evidence type="ECO:0000256" key="1">
    <source>
        <dbReference type="ARBA" id="ARBA00022801"/>
    </source>
</evidence>
<dbReference type="PANTHER" id="PTHR16138:SF7">
    <property type="entry name" value="PALMITOYL-PROTEIN THIOESTERASE ABHD10, MITOCHONDRIAL"/>
    <property type="match status" value="1"/>
</dbReference>
<accession>A0A1I7MUD3</accession>
<protein>
    <submittedName>
        <fullName evidence="3">Alpha/beta hydrolase family protein</fullName>
    </submittedName>
</protein>
<dbReference type="SUPFAM" id="SSF53474">
    <property type="entry name" value="alpha/beta-Hydrolases"/>
    <property type="match status" value="1"/>
</dbReference>
<dbReference type="InterPro" id="IPR052382">
    <property type="entry name" value="ABHD10_acyl-thioesterase"/>
</dbReference>
<feature type="domain" description="Serine aminopeptidase S33" evidence="2">
    <location>
        <begin position="53"/>
        <end position="171"/>
    </location>
</feature>
<dbReference type="Pfam" id="PF12146">
    <property type="entry name" value="Hydrolase_4"/>
    <property type="match status" value="1"/>
</dbReference>
<dbReference type="EMBL" id="FPCH01000001">
    <property type="protein sequence ID" value="SFV25966.1"/>
    <property type="molecule type" value="Genomic_DNA"/>
</dbReference>
<dbReference type="OrthoDB" id="9813296at2"/>
<evidence type="ECO:0000313" key="3">
    <source>
        <dbReference type="EMBL" id="SFV25966.1"/>
    </source>
</evidence>
<dbReference type="Proteomes" id="UP000199423">
    <property type="component" value="Unassembled WGS sequence"/>
</dbReference>
<evidence type="ECO:0000259" key="2">
    <source>
        <dbReference type="Pfam" id="PF12146"/>
    </source>
</evidence>
<evidence type="ECO:0000313" key="4">
    <source>
        <dbReference type="Proteomes" id="UP000199423"/>
    </source>
</evidence>
<dbReference type="RefSeq" id="WP_092863133.1">
    <property type="nucleotide sequence ID" value="NZ_FPCH01000001.1"/>
</dbReference>
<keyword evidence="4" id="KW-1185">Reference proteome</keyword>